<sequence>MASFLKSHEPASNFSSATFSPLSAFIELKRVKALLWIRLWLKGMIRLL</sequence>
<organism evidence="1">
    <name type="scientific">Macaca fascicularis</name>
    <name type="common">Crab-eating macaque</name>
    <name type="synonym">Cynomolgus monkey</name>
    <dbReference type="NCBI Taxonomy" id="9541"/>
    <lineage>
        <taxon>Eukaryota</taxon>
        <taxon>Metazoa</taxon>
        <taxon>Chordata</taxon>
        <taxon>Craniata</taxon>
        <taxon>Vertebrata</taxon>
        <taxon>Euteleostomi</taxon>
        <taxon>Mammalia</taxon>
        <taxon>Eutheria</taxon>
        <taxon>Euarchontoglires</taxon>
        <taxon>Primates</taxon>
        <taxon>Haplorrhini</taxon>
        <taxon>Catarrhini</taxon>
        <taxon>Cercopithecidae</taxon>
        <taxon>Cercopithecinae</taxon>
        <taxon>Macaca</taxon>
    </lineage>
</organism>
<proteinExistence type="evidence at transcript level"/>
<protein>
    <submittedName>
        <fullName evidence="1">Macaca fascicularis brain cDNA clone: QtrA-17105, similar to human tigger transposable element derived 1 (TIGD1), mRNA, RefSeq: NM_145702.1</fullName>
    </submittedName>
</protein>
<reference evidence="1" key="1">
    <citation type="journal article" date="2007" name="PLoS Biol.">
        <title>Rate of evolution in brain-expressed genes in humans and other primates.</title>
        <authorList>
            <person name="Wang H.-Y."/>
            <person name="Chien H.-C."/>
            <person name="Osada N."/>
            <person name="Hashimoto K."/>
            <person name="Sugano S."/>
            <person name="Gojobori T."/>
            <person name="Chou C.-K."/>
            <person name="Tsai S.-F."/>
            <person name="Wu C.-I."/>
            <person name="Shen C.-K.J."/>
        </authorList>
    </citation>
    <scope>NUCLEOTIDE SEQUENCE</scope>
</reference>
<name>I7G9K2_MACFA</name>
<dbReference type="EMBL" id="AB174454">
    <property type="protein sequence ID" value="BAE91516.1"/>
    <property type="molecule type" value="mRNA"/>
</dbReference>
<dbReference type="AlphaFoldDB" id="I7G9K2"/>
<evidence type="ECO:0000313" key="1">
    <source>
        <dbReference type="EMBL" id="BAE91516.1"/>
    </source>
</evidence>
<accession>I7G9K2</accession>